<name>A0AAN8VMQ1_9MAGN</name>
<dbReference type="AlphaFoldDB" id="A0AAN8VMQ1"/>
<keyword evidence="2" id="KW-1185">Reference proteome</keyword>
<dbReference type="PANTHER" id="PTHR34287:SF2">
    <property type="match status" value="1"/>
</dbReference>
<dbReference type="EMBL" id="JBAMMX010000010">
    <property type="protein sequence ID" value="KAK6932721.1"/>
    <property type="molecule type" value="Genomic_DNA"/>
</dbReference>
<sequence>MCTSEVSSSSPSLPESTTSPLTLRVQLVPRTVSERLLRKFSDVSEFDFDYEKSGLWSPPVRRSAFLSSPGVIFTEEQMLEKLKHVQESRRFRRKQRGLCFSV</sequence>
<protein>
    <submittedName>
        <fullName evidence="1">Uncharacterized protein</fullName>
    </submittedName>
</protein>
<gene>
    <name evidence="1" type="ORF">RJ641_002345</name>
</gene>
<evidence type="ECO:0000313" key="1">
    <source>
        <dbReference type="EMBL" id="KAK6932721.1"/>
    </source>
</evidence>
<proteinExistence type="predicted"/>
<organism evidence="1 2">
    <name type="scientific">Dillenia turbinata</name>
    <dbReference type="NCBI Taxonomy" id="194707"/>
    <lineage>
        <taxon>Eukaryota</taxon>
        <taxon>Viridiplantae</taxon>
        <taxon>Streptophyta</taxon>
        <taxon>Embryophyta</taxon>
        <taxon>Tracheophyta</taxon>
        <taxon>Spermatophyta</taxon>
        <taxon>Magnoliopsida</taxon>
        <taxon>eudicotyledons</taxon>
        <taxon>Gunneridae</taxon>
        <taxon>Pentapetalae</taxon>
        <taxon>Dilleniales</taxon>
        <taxon>Dilleniaceae</taxon>
        <taxon>Dillenia</taxon>
    </lineage>
</organism>
<dbReference type="PANTHER" id="PTHR34287">
    <property type="entry name" value="OS06G0551500 PROTEIN-RELATED"/>
    <property type="match status" value="1"/>
</dbReference>
<evidence type="ECO:0000313" key="2">
    <source>
        <dbReference type="Proteomes" id="UP001370490"/>
    </source>
</evidence>
<accession>A0AAN8VMQ1</accession>
<comment type="caution">
    <text evidence="1">The sequence shown here is derived from an EMBL/GenBank/DDBJ whole genome shotgun (WGS) entry which is preliminary data.</text>
</comment>
<reference evidence="1 2" key="1">
    <citation type="submission" date="2023-12" db="EMBL/GenBank/DDBJ databases">
        <title>A high-quality genome assembly for Dillenia turbinata (Dilleniales).</title>
        <authorList>
            <person name="Chanderbali A."/>
        </authorList>
    </citation>
    <scope>NUCLEOTIDE SEQUENCE [LARGE SCALE GENOMIC DNA]</scope>
    <source>
        <strain evidence="1">LSX21</strain>
        <tissue evidence="1">Leaf</tissue>
    </source>
</reference>
<dbReference type="Proteomes" id="UP001370490">
    <property type="component" value="Unassembled WGS sequence"/>
</dbReference>